<gene>
    <name evidence="3" type="ORF">WKV53_09735</name>
</gene>
<name>A0ABU9AUS7_9BACT</name>
<proteinExistence type="predicted"/>
<keyword evidence="1 2" id="KW-0732">Signal</keyword>
<organism evidence="3 4">
    <name type="scientific">Luteolibacter soli</name>
    <dbReference type="NCBI Taxonomy" id="3135280"/>
    <lineage>
        <taxon>Bacteria</taxon>
        <taxon>Pseudomonadati</taxon>
        <taxon>Verrucomicrobiota</taxon>
        <taxon>Verrucomicrobiia</taxon>
        <taxon>Verrucomicrobiales</taxon>
        <taxon>Verrucomicrobiaceae</taxon>
        <taxon>Luteolibacter</taxon>
    </lineage>
</organism>
<dbReference type="InterPro" id="IPR011050">
    <property type="entry name" value="Pectin_lyase_fold/virulence"/>
</dbReference>
<keyword evidence="4" id="KW-1185">Reference proteome</keyword>
<comment type="caution">
    <text evidence="3">The sequence shown here is derived from an EMBL/GenBank/DDBJ whole genome shotgun (WGS) entry which is preliminary data.</text>
</comment>
<dbReference type="SUPFAM" id="SSF51126">
    <property type="entry name" value="Pectin lyase-like"/>
    <property type="match status" value="2"/>
</dbReference>
<protein>
    <submittedName>
        <fullName evidence="3">Autotransporter-associated beta strand repeat-containing protein</fullName>
    </submittedName>
</protein>
<evidence type="ECO:0000313" key="4">
    <source>
        <dbReference type="Proteomes" id="UP001371305"/>
    </source>
</evidence>
<reference evidence="3 4" key="1">
    <citation type="submission" date="2024-04" db="EMBL/GenBank/DDBJ databases">
        <title>Luteolibacter sp. isolated from soil.</title>
        <authorList>
            <person name="An J."/>
        </authorList>
    </citation>
    <scope>NUCLEOTIDE SEQUENCE [LARGE SCALE GENOMIC DNA]</scope>
    <source>
        <strain evidence="3 4">Y139</strain>
    </source>
</reference>
<dbReference type="InterPro" id="IPR013425">
    <property type="entry name" value="Autotrns_rpt"/>
</dbReference>
<accession>A0ABU9AUS7</accession>
<feature type="signal peptide" evidence="2">
    <location>
        <begin position="1"/>
        <end position="28"/>
    </location>
</feature>
<dbReference type="NCBIfam" id="TIGR02601">
    <property type="entry name" value="autotrns_rpt"/>
    <property type="match status" value="4"/>
</dbReference>
<feature type="chain" id="PRO_5045884793" evidence="2">
    <location>
        <begin position="29"/>
        <end position="1672"/>
    </location>
</feature>
<evidence type="ECO:0000256" key="1">
    <source>
        <dbReference type="ARBA" id="ARBA00022729"/>
    </source>
</evidence>
<dbReference type="Proteomes" id="UP001371305">
    <property type="component" value="Unassembled WGS sequence"/>
</dbReference>
<evidence type="ECO:0000256" key="2">
    <source>
        <dbReference type="SAM" id="SignalP"/>
    </source>
</evidence>
<dbReference type="EMBL" id="JBBUKT010000003">
    <property type="protein sequence ID" value="MEK7950777.1"/>
    <property type="molecule type" value="Genomic_DNA"/>
</dbReference>
<sequence length="1672" mass="164803">MIQSNSTKPGLIHGLGLVSIVFPLTASAQSTWNGGTSVNWNAAANWSPGIPAADANIIIADTTTNGLTLNDGSHSVGSISVGTTGTRISGFTLSTTTANNLTIKGDVTAAGNFTAGIGLRFRGNTTIATNQTWQVGGQAGNQLDDRGLAINEVASSGVAGSLTLNANLSKSGTGQLTIGTVTVTGVGDINVNEGALKLNAGGSLPLTIGTVGTGKIAVNNSAALILSQNSGTFAVTRPIQFSNTANLVTGSGSNSKTGTFEIASNIAWIGTNHTITNNRDANNSGLVNFRLSGVMSGTGNLSKGGLSGLILSGTAANTLSGNITITQGELSLDKTGVIAVPGNITVAGGTLRINQANQIADASGISVTSGAIAYTAGRAETIASLAISSATASNVSGLNVTGATTLTGGTHDVSANQAFTTSSLAISNNAGLRLAGDVAGAATANSGAGGLNLNSGKLVFENNTAAATGQFNLSSDLISTGASQFVANNNNGSRVINLQGASRAFTISSGTLEIRPATEDGINSGPSLQNGTVVKSGAGTLVLSQSTSSADLSLTDGPVQVRSEAGVGNFNQSGGSLLMDIGGATPAKLTTSGNFSTSGGTIEVSAANLVTFTGTRELVRYNGSLTGTPVVNIPAALAGSRVNPVVNYGTGSNSAITITSTALPIALTWSGSNGAVWNNNSTANFNGGLEKFYPLDSVTFGDAAAASLSVVLNTPVFPTDVAFNHGNTTATYTLSGTGSISGATKLTKDGTGTTILATDNNYTGITNVLAGTLQVGNGGLTGSLGTGAVQVASGASLKFARSGYAVVGNSITGAGIIENSGPGTVALTANNDAFLGGVTVSGGTLQVGDGGETGSLGTVAVEVASGATFAIKRGGTVIPNIANNIYGDGSVALIGGSANLTSFNSYSGGVSVSDGGVLRTAFDGPLGLSPSELVPNAVRLTNGGLKNLDSDTALDPLRGIAISGEAYFTAGWSKSLTIPGPISGTGNVFINYDSGKVYFTNANNTWNGALTLGGIKPGFTGATGGILEVNGITNGGVAGPIGAGSADPANLVFNGGRLVFNDSLATGANTTDRGFTVQGSGTIEVTSPTLTITGKATGTGNLTKAGTGKLVLGGNSDFIGEKIISAGTVVAKSTTAFGDTGSFVRFTGTTGVLDLATNSSVAAYPVTIPAGSSGTILSDVATPGPGITHVLGNADLSTVTLNVAAGENVAGGDPRIALTSLGLAAGAAGTTTLNPTTANITLGSASISPGGNFAKTLALGGTAVANQVTGSITDGLNVLSLTKVNNSLWTISGDSTFTGNVTVDDGVLVAAHTNALGSAAKTLIIAGDAATNRIPEFRLTGGISPTVANVQISGAGENNLTGALRNISGDNTLNVTTQVTMRTGNGNTTLYSDAGTLTINTPLVTANATGRALTLAGPGNGVINGVIANGSTGALPVTKSGTGTWTLNGAHTYTGATTVNEGVLSLSQMALSDTAPVTIVAGAVLNLNFSGTDRVGSLTINGVAKADGVYSASTDPGYISGSGSIRVGAGPAGYSSWASSYPFTVGVNDGPEQDADGDGISNVLEYVLGGIPAGAGANNTSILPTVAASGANVVLTFRRSDVSETDVTLKVQWSDGLGTWNDFATIGAGDALPAVDVTEDSPNASLDTVVVTIPKSTTPSGHLFVRLQATKN</sequence>
<evidence type="ECO:0000313" key="3">
    <source>
        <dbReference type="EMBL" id="MEK7950777.1"/>
    </source>
</evidence>
<dbReference type="Pfam" id="PF12951">
    <property type="entry name" value="PATR"/>
    <property type="match status" value="7"/>
</dbReference>